<evidence type="ECO:0000313" key="3">
    <source>
        <dbReference type="EMBL" id="CAK1582535.1"/>
    </source>
</evidence>
<evidence type="ECO:0000256" key="1">
    <source>
        <dbReference type="SAM" id="Phobius"/>
    </source>
</evidence>
<name>A0AAV1KJC8_9NEOP</name>
<reference evidence="3 4" key="1">
    <citation type="submission" date="2023-11" db="EMBL/GenBank/DDBJ databases">
        <authorList>
            <person name="Hedman E."/>
            <person name="Englund M."/>
            <person name="Stromberg M."/>
            <person name="Nyberg Akerstrom W."/>
            <person name="Nylinder S."/>
            <person name="Jareborg N."/>
            <person name="Kallberg Y."/>
            <person name="Kronander E."/>
        </authorList>
    </citation>
    <scope>NUCLEOTIDE SEQUENCE [LARGE SCALE GENOMIC DNA]</scope>
</reference>
<accession>A0AAV1KJC8</accession>
<keyword evidence="1" id="KW-0812">Transmembrane</keyword>
<dbReference type="AlphaFoldDB" id="A0AAV1KJC8"/>
<comment type="caution">
    <text evidence="3">The sequence shown here is derived from an EMBL/GenBank/DDBJ whole genome shotgun (WGS) entry which is preliminary data.</text>
</comment>
<evidence type="ECO:0000313" key="4">
    <source>
        <dbReference type="Proteomes" id="UP001314205"/>
    </source>
</evidence>
<feature type="domain" description="PiggyBac transposable element-derived protein" evidence="2">
    <location>
        <begin position="1"/>
        <end position="151"/>
    </location>
</feature>
<gene>
    <name evidence="3" type="ORF">PARMNEM_LOCUS4049</name>
</gene>
<dbReference type="PANTHER" id="PTHR46599:SF3">
    <property type="entry name" value="PIGGYBAC TRANSPOSABLE ELEMENT-DERIVED PROTEIN 4"/>
    <property type="match status" value="1"/>
</dbReference>
<evidence type="ECO:0000259" key="2">
    <source>
        <dbReference type="Pfam" id="PF13843"/>
    </source>
</evidence>
<proteinExistence type="predicted"/>
<organism evidence="3 4">
    <name type="scientific">Parnassius mnemosyne</name>
    <name type="common">clouded apollo</name>
    <dbReference type="NCBI Taxonomy" id="213953"/>
    <lineage>
        <taxon>Eukaryota</taxon>
        <taxon>Metazoa</taxon>
        <taxon>Ecdysozoa</taxon>
        <taxon>Arthropoda</taxon>
        <taxon>Hexapoda</taxon>
        <taxon>Insecta</taxon>
        <taxon>Pterygota</taxon>
        <taxon>Neoptera</taxon>
        <taxon>Endopterygota</taxon>
        <taxon>Lepidoptera</taxon>
        <taxon>Glossata</taxon>
        <taxon>Ditrysia</taxon>
        <taxon>Papilionoidea</taxon>
        <taxon>Papilionidae</taxon>
        <taxon>Parnassiinae</taxon>
        <taxon>Parnassini</taxon>
        <taxon>Parnassius</taxon>
        <taxon>Driopa</taxon>
    </lineage>
</organism>
<dbReference type="InterPro" id="IPR029526">
    <property type="entry name" value="PGBD"/>
</dbReference>
<dbReference type="PANTHER" id="PTHR46599">
    <property type="entry name" value="PIGGYBAC TRANSPOSABLE ELEMENT-DERIVED PROTEIN 4"/>
    <property type="match status" value="1"/>
</dbReference>
<keyword evidence="4" id="KW-1185">Reference proteome</keyword>
<protein>
    <recommendedName>
        <fullName evidence="2">PiggyBac transposable element-derived protein domain-containing protein</fullName>
    </recommendedName>
</protein>
<sequence>MSSRRFDQILRAIYVSDIETKREKKITGCIEALSENFRRVYGPGKELSLEESLVLYRGRLYFRQYIKSKARYGIKFYILTSAIGYVLNIIMYCGKGEDDNTYGKKTEQIVMKLLEPYLMKGHHVFIDNFYNDVDLSQKLLELHTHTNGTLR</sequence>
<feature type="transmembrane region" description="Helical" evidence="1">
    <location>
        <begin position="72"/>
        <end position="92"/>
    </location>
</feature>
<keyword evidence="1" id="KW-0472">Membrane</keyword>
<dbReference type="EMBL" id="CAVLGL010000046">
    <property type="protein sequence ID" value="CAK1582535.1"/>
    <property type="molecule type" value="Genomic_DNA"/>
</dbReference>
<keyword evidence="1" id="KW-1133">Transmembrane helix</keyword>
<dbReference type="Proteomes" id="UP001314205">
    <property type="component" value="Unassembled WGS sequence"/>
</dbReference>
<dbReference type="Pfam" id="PF13843">
    <property type="entry name" value="DDE_Tnp_1_7"/>
    <property type="match status" value="1"/>
</dbReference>